<reference evidence="1 2" key="1">
    <citation type="submission" date="2020-12" db="EMBL/GenBank/DDBJ databases">
        <title>YIM B01967 draft genome.</title>
        <authorList>
            <person name="Yan X."/>
        </authorList>
    </citation>
    <scope>NUCLEOTIDE SEQUENCE [LARGE SCALE GENOMIC DNA]</scope>
    <source>
        <strain evidence="1 2">YIM B01967</strain>
    </source>
</reference>
<gene>
    <name evidence="1" type="ORF">JFL43_20435</name>
</gene>
<proteinExistence type="predicted"/>
<sequence length="175" mass="20417">MGSDRTPGDIWTKLAEKNISFVNGVLINYPEKRFDVMIEGRQQYIDENEKELKKIARGVIRKTKYKGYSIHVNKSFTTTPETTEQYNELNIEDIKSSFKDKGYAEVQRVLKETEPNFVSINILTSLRNNDSTSINRGKEIEVEIRRRLVKEIKKITSDNVTVEVHVYDMRLEKVI</sequence>
<comment type="caution">
    <text evidence="1">The sequence shown here is derived from an EMBL/GenBank/DDBJ whole genome shotgun (WGS) entry which is preliminary data.</text>
</comment>
<name>A0ABS1HCI2_9BACL</name>
<keyword evidence="2" id="KW-1185">Reference proteome</keyword>
<protein>
    <submittedName>
        <fullName evidence="1">Uncharacterized protein</fullName>
    </submittedName>
</protein>
<dbReference type="Proteomes" id="UP000618943">
    <property type="component" value="Unassembled WGS sequence"/>
</dbReference>
<organism evidence="1 2">
    <name type="scientific">Viridibacillus soli</name>
    <dbReference type="NCBI Taxonomy" id="2798301"/>
    <lineage>
        <taxon>Bacteria</taxon>
        <taxon>Bacillati</taxon>
        <taxon>Bacillota</taxon>
        <taxon>Bacilli</taxon>
        <taxon>Bacillales</taxon>
        <taxon>Caryophanaceae</taxon>
        <taxon>Viridibacillus</taxon>
    </lineage>
</organism>
<evidence type="ECO:0000313" key="2">
    <source>
        <dbReference type="Proteomes" id="UP000618943"/>
    </source>
</evidence>
<evidence type="ECO:0000313" key="1">
    <source>
        <dbReference type="EMBL" id="MBK3497154.1"/>
    </source>
</evidence>
<accession>A0ABS1HCI2</accession>
<dbReference type="EMBL" id="JAEOAH010000051">
    <property type="protein sequence ID" value="MBK3497154.1"/>
    <property type="molecule type" value="Genomic_DNA"/>
</dbReference>
<dbReference type="RefSeq" id="WP_200750456.1">
    <property type="nucleotide sequence ID" value="NZ_JAEOAH010000051.1"/>
</dbReference>